<dbReference type="Gene3D" id="3.40.30.10">
    <property type="entry name" value="Glutaredoxin"/>
    <property type="match status" value="1"/>
</dbReference>
<evidence type="ECO:0000313" key="3">
    <source>
        <dbReference type="Proteomes" id="UP000031449"/>
    </source>
</evidence>
<dbReference type="KEGG" id="jeo:JMA_42540"/>
<dbReference type="SUPFAM" id="SSF52833">
    <property type="entry name" value="Thioredoxin-like"/>
    <property type="match status" value="1"/>
</dbReference>
<feature type="domain" description="Glutaredoxin" evidence="1">
    <location>
        <begin position="3"/>
        <end position="66"/>
    </location>
</feature>
<sequence>MKVQMLTKDGCPKCTQLKMFLEMGLGDKYKEDIEVIHKAEKPEKYDELVALHSLQTAPVLICGDEVLMNTDPMKAEEFLRTRLGK</sequence>
<evidence type="ECO:0000313" key="2">
    <source>
        <dbReference type="EMBL" id="AJD93571.1"/>
    </source>
</evidence>
<dbReference type="PROSITE" id="PS51354">
    <property type="entry name" value="GLUTAREDOXIN_2"/>
    <property type="match status" value="1"/>
</dbReference>
<organism evidence="2 3">
    <name type="scientific">Jeotgalibacillus malaysiensis</name>
    <dbReference type="NCBI Taxonomy" id="1508404"/>
    <lineage>
        <taxon>Bacteria</taxon>
        <taxon>Bacillati</taxon>
        <taxon>Bacillota</taxon>
        <taxon>Bacilli</taxon>
        <taxon>Bacillales</taxon>
        <taxon>Caryophanaceae</taxon>
        <taxon>Jeotgalibacillus</taxon>
    </lineage>
</organism>
<dbReference type="InterPro" id="IPR036249">
    <property type="entry name" value="Thioredoxin-like_sf"/>
</dbReference>
<keyword evidence="3" id="KW-1185">Reference proteome</keyword>
<geneLocation type="plasmid" evidence="3"/>
<dbReference type="EMBL" id="CP009417">
    <property type="protein sequence ID" value="AJD93571.1"/>
    <property type="molecule type" value="Genomic_DNA"/>
</dbReference>
<protein>
    <recommendedName>
        <fullName evidence="1">Glutaredoxin domain-containing protein</fullName>
    </recommendedName>
</protein>
<gene>
    <name evidence="2" type="ORF">JMA_42540</name>
</gene>
<evidence type="ECO:0000259" key="1">
    <source>
        <dbReference type="Pfam" id="PF00462"/>
    </source>
</evidence>
<name>A0A0B5AU26_9BACL</name>
<dbReference type="InterPro" id="IPR002109">
    <property type="entry name" value="Glutaredoxin"/>
</dbReference>
<keyword evidence="2" id="KW-0614">Plasmid</keyword>
<dbReference type="Proteomes" id="UP000031449">
    <property type="component" value="Plasmid unnamed"/>
</dbReference>
<dbReference type="OrthoDB" id="9795531at2"/>
<dbReference type="BioCyc" id="JESP1508404:G14D9-13577-MONOMER"/>
<dbReference type="HOGENOM" id="CLU_187496_0_0_9"/>
<reference evidence="2 3" key="1">
    <citation type="submission" date="2014-08" db="EMBL/GenBank/DDBJ databases">
        <title>Complete genome of a marine bacteria Jeotgalibacillus malaysiensis.</title>
        <authorList>
            <person name="Yaakop A.S."/>
            <person name="Chan K.-G."/>
            <person name="Goh K.M."/>
        </authorList>
    </citation>
    <scope>NUCLEOTIDE SEQUENCE [LARGE SCALE GENOMIC DNA]</scope>
    <source>
        <strain evidence="2 3">D5</strain>
        <plasmid evidence="3">Plasmid</plasmid>
    </source>
</reference>
<dbReference type="AlphaFoldDB" id="A0A0B5AU26"/>
<proteinExistence type="predicted"/>
<accession>A0A0B5AU26</accession>
<dbReference type="Pfam" id="PF00462">
    <property type="entry name" value="Glutaredoxin"/>
    <property type="match status" value="1"/>
</dbReference>